<dbReference type="InterPro" id="IPR011701">
    <property type="entry name" value="MFS"/>
</dbReference>
<evidence type="ECO:0000256" key="7">
    <source>
        <dbReference type="SAM" id="Phobius"/>
    </source>
</evidence>
<feature type="transmembrane region" description="Helical" evidence="7">
    <location>
        <begin position="250"/>
        <end position="267"/>
    </location>
</feature>
<evidence type="ECO:0000313" key="8">
    <source>
        <dbReference type="EMBL" id="GAA4660834.1"/>
    </source>
</evidence>
<evidence type="ECO:0000256" key="1">
    <source>
        <dbReference type="ARBA" id="ARBA00004651"/>
    </source>
</evidence>
<dbReference type="Pfam" id="PF07690">
    <property type="entry name" value="MFS_1"/>
    <property type="match status" value="1"/>
</dbReference>
<keyword evidence="6 7" id="KW-0472">Membrane</keyword>
<evidence type="ECO:0000256" key="2">
    <source>
        <dbReference type="ARBA" id="ARBA00022448"/>
    </source>
</evidence>
<dbReference type="PANTHER" id="PTHR43266:SF2">
    <property type="entry name" value="MAJOR FACILITATOR SUPERFAMILY (MFS) PROFILE DOMAIN-CONTAINING PROTEIN"/>
    <property type="match status" value="1"/>
</dbReference>
<dbReference type="InterPro" id="IPR036259">
    <property type="entry name" value="MFS_trans_sf"/>
</dbReference>
<reference evidence="9" key="1">
    <citation type="journal article" date="2019" name="Int. J. Syst. Evol. Microbiol.">
        <title>The Global Catalogue of Microorganisms (GCM) 10K type strain sequencing project: providing services to taxonomists for standard genome sequencing and annotation.</title>
        <authorList>
            <consortium name="The Broad Institute Genomics Platform"/>
            <consortium name="The Broad Institute Genome Sequencing Center for Infectious Disease"/>
            <person name="Wu L."/>
            <person name="Ma J."/>
        </authorList>
    </citation>
    <scope>NUCLEOTIDE SEQUENCE [LARGE SCALE GENOMIC DNA]</scope>
    <source>
        <strain evidence="9">JCM 17714</strain>
    </source>
</reference>
<keyword evidence="5 7" id="KW-1133">Transmembrane helix</keyword>
<comment type="subcellular location">
    <subcellularLocation>
        <location evidence="1">Cell membrane</location>
        <topology evidence="1">Multi-pass membrane protein</topology>
    </subcellularLocation>
</comment>
<evidence type="ECO:0000256" key="6">
    <source>
        <dbReference type="ARBA" id="ARBA00023136"/>
    </source>
</evidence>
<evidence type="ECO:0008006" key="10">
    <source>
        <dbReference type="Google" id="ProtNLM"/>
    </source>
</evidence>
<dbReference type="RefSeq" id="WP_345118605.1">
    <property type="nucleotide sequence ID" value="NZ_BAABJA010000002.1"/>
</dbReference>
<keyword evidence="9" id="KW-1185">Reference proteome</keyword>
<feature type="transmembrane region" description="Helical" evidence="7">
    <location>
        <begin position="7"/>
        <end position="28"/>
    </location>
</feature>
<protein>
    <recommendedName>
        <fullName evidence="10">Major facilitator superfamily (MFS) profile domain-containing protein</fullName>
    </recommendedName>
</protein>
<feature type="transmembrane region" description="Helical" evidence="7">
    <location>
        <begin position="157"/>
        <end position="178"/>
    </location>
</feature>
<feature type="transmembrane region" description="Helical" evidence="7">
    <location>
        <begin position="132"/>
        <end position="150"/>
    </location>
</feature>
<accession>A0ABP8VE31</accession>
<feature type="transmembrane region" description="Helical" evidence="7">
    <location>
        <begin position="184"/>
        <end position="202"/>
    </location>
</feature>
<name>A0ABP8VE31_9HYPH</name>
<organism evidence="8 9">
    <name type="scientific">Bartonella pachyuromydis</name>
    <dbReference type="NCBI Taxonomy" id="931097"/>
    <lineage>
        <taxon>Bacteria</taxon>
        <taxon>Pseudomonadati</taxon>
        <taxon>Pseudomonadota</taxon>
        <taxon>Alphaproteobacteria</taxon>
        <taxon>Hyphomicrobiales</taxon>
        <taxon>Bartonellaceae</taxon>
        <taxon>Bartonella</taxon>
    </lineage>
</organism>
<dbReference type="SUPFAM" id="SSF103473">
    <property type="entry name" value="MFS general substrate transporter"/>
    <property type="match status" value="1"/>
</dbReference>
<keyword evidence="2" id="KW-0813">Transport</keyword>
<evidence type="ECO:0000256" key="4">
    <source>
        <dbReference type="ARBA" id="ARBA00022692"/>
    </source>
</evidence>
<feature type="transmembrane region" description="Helical" evidence="7">
    <location>
        <begin position="223"/>
        <end position="244"/>
    </location>
</feature>
<keyword evidence="3" id="KW-1003">Cell membrane</keyword>
<evidence type="ECO:0000256" key="5">
    <source>
        <dbReference type="ARBA" id="ARBA00022989"/>
    </source>
</evidence>
<proteinExistence type="predicted"/>
<dbReference type="Gene3D" id="1.20.1250.20">
    <property type="entry name" value="MFS general substrate transporter like domains"/>
    <property type="match status" value="1"/>
</dbReference>
<evidence type="ECO:0000313" key="9">
    <source>
        <dbReference type="Proteomes" id="UP001501699"/>
    </source>
</evidence>
<dbReference type="Proteomes" id="UP001501699">
    <property type="component" value="Unassembled WGS sequence"/>
</dbReference>
<sequence>MVNSTKAVAYGLANTIGPTLGALAILYIGLNTSLLVSIGLMLASLIFTLSMAVRSPLEEQIKGIQTVQKAGLKERFKKSIWGTACAVYQLLKHLRWRVFLLSYSSCVLVIGVLVLLWVSFLRGFHGFATQQTGYLFSVATTGGIIVALVFRRYGQKAGIVMVLQLSHFIMLGGVVLALGIRGNIYMAGVGMFIFSFGSSLYFRSTESVMQIAIPKDVFGSWYGVIDFITRFLGLLGILVAGWAFDTLGAYALYSVLLGLLFVAAFAWRGNKIAWISALPKTEADIR</sequence>
<evidence type="ECO:0000256" key="3">
    <source>
        <dbReference type="ARBA" id="ARBA00022475"/>
    </source>
</evidence>
<comment type="caution">
    <text evidence="8">The sequence shown here is derived from an EMBL/GenBank/DDBJ whole genome shotgun (WGS) entry which is preliminary data.</text>
</comment>
<feature type="transmembrane region" description="Helical" evidence="7">
    <location>
        <begin position="98"/>
        <end position="120"/>
    </location>
</feature>
<keyword evidence="4 7" id="KW-0812">Transmembrane</keyword>
<gene>
    <name evidence="8" type="ORF">GCM10023262_05780</name>
</gene>
<feature type="transmembrane region" description="Helical" evidence="7">
    <location>
        <begin position="34"/>
        <end position="53"/>
    </location>
</feature>
<dbReference type="PANTHER" id="PTHR43266">
    <property type="entry name" value="MACROLIDE-EFFLUX PROTEIN"/>
    <property type="match status" value="1"/>
</dbReference>
<dbReference type="EMBL" id="BAABJA010000002">
    <property type="protein sequence ID" value="GAA4660834.1"/>
    <property type="molecule type" value="Genomic_DNA"/>
</dbReference>